<protein>
    <submittedName>
        <fullName evidence="1">Pyridoxamine 5'-phosphate oxidase family protein</fullName>
    </submittedName>
</protein>
<dbReference type="InterPro" id="IPR012349">
    <property type="entry name" value="Split_barrel_FMN-bd"/>
</dbReference>
<evidence type="ECO:0000313" key="2">
    <source>
        <dbReference type="Proteomes" id="UP001597453"/>
    </source>
</evidence>
<sequence>MSDYDDVMMIPTEAEARQLLASQTVGRLVERIGEHVEIFPINYAIEGDLLIFRTAPGTKLAAAVAADEVFLQTDYVSETEAWSVIVTGAARILDRDDEIERAEQLDLRPLVPSVKRVFVAIDIESISARRFELGPEPEAEPETIA</sequence>
<dbReference type="InterPro" id="IPR024747">
    <property type="entry name" value="Pyridox_Oxase-rel"/>
</dbReference>
<evidence type="ECO:0000313" key="1">
    <source>
        <dbReference type="EMBL" id="MFD2675118.1"/>
    </source>
</evidence>
<comment type="caution">
    <text evidence="1">The sequence shown here is derived from an EMBL/GenBank/DDBJ whole genome shotgun (WGS) entry which is preliminary data.</text>
</comment>
<dbReference type="Proteomes" id="UP001597453">
    <property type="component" value="Unassembled WGS sequence"/>
</dbReference>
<reference evidence="2" key="1">
    <citation type="journal article" date="2019" name="Int. J. Syst. Evol. Microbiol.">
        <title>The Global Catalogue of Microorganisms (GCM) 10K type strain sequencing project: providing services to taxonomists for standard genome sequencing and annotation.</title>
        <authorList>
            <consortium name="The Broad Institute Genomics Platform"/>
            <consortium name="The Broad Institute Genome Sequencing Center for Infectious Disease"/>
            <person name="Wu L."/>
            <person name="Ma J."/>
        </authorList>
    </citation>
    <scope>NUCLEOTIDE SEQUENCE [LARGE SCALE GENOMIC DNA]</scope>
    <source>
        <strain evidence="2">TISTR 1511</strain>
    </source>
</reference>
<dbReference type="SUPFAM" id="SSF50475">
    <property type="entry name" value="FMN-binding split barrel"/>
    <property type="match status" value="1"/>
</dbReference>
<accession>A0ABW5RJ72</accession>
<dbReference type="Pfam" id="PF12900">
    <property type="entry name" value="Pyridox_ox_2"/>
    <property type="match status" value="1"/>
</dbReference>
<gene>
    <name evidence="1" type="ORF">ACFSUQ_07410</name>
</gene>
<organism evidence="1 2">
    <name type="scientific">Gulosibacter bifidus</name>
    <dbReference type="NCBI Taxonomy" id="272239"/>
    <lineage>
        <taxon>Bacteria</taxon>
        <taxon>Bacillati</taxon>
        <taxon>Actinomycetota</taxon>
        <taxon>Actinomycetes</taxon>
        <taxon>Micrococcales</taxon>
        <taxon>Microbacteriaceae</taxon>
        <taxon>Gulosibacter</taxon>
    </lineage>
</organism>
<dbReference type="RefSeq" id="WP_222822370.1">
    <property type="nucleotide sequence ID" value="NZ_JBHUNF010000004.1"/>
</dbReference>
<proteinExistence type="predicted"/>
<keyword evidence="2" id="KW-1185">Reference proteome</keyword>
<name>A0ABW5RJ72_9MICO</name>
<dbReference type="Gene3D" id="2.30.110.10">
    <property type="entry name" value="Electron Transport, Fmn-binding Protein, Chain A"/>
    <property type="match status" value="1"/>
</dbReference>
<dbReference type="EMBL" id="JBHUNF010000004">
    <property type="protein sequence ID" value="MFD2675118.1"/>
    <property type="molecule type" value="Genomic_DNA"/>
</dbReference>